<gene>
    <name evidence="3" type="ORF">AU381_11130</name>
</gene>
<dbReference type="Proteomes" id="UP000094025">
    <property type="component" value="Unassembled WGS sequence"/>
</dbReference>
<keyword evidence="2" id="KW-0812">Transmembrane</keyword>
<keyword evidence="4" id="KW-1185">Reference proteome</keyword>
<dbReference type="AlphaFoldDB" id="A0A178XXS1"/>
<evidence type="ECO:0000256" key="2">
    <source>
        <dbReference type="SAM" id="Phobius"/>
    </source>
</evidence>
<protein>
    <submittedName>
        <fullName evidence="3">Uncharacterized protein</fullName>
    </submittedName>
</protein>
<feature type="compositionally biased region" description="Basic and acidic residues" evidence="1">
    <location>
        <begin position="65"/>
        <end position="74"/>
    </location>
</feature>
<feature type="region of interest" description="Disordered" evidence="1">
    <location>
        <begin position="32"/>
        <end position="74"/>
    </location>
</feature>
<name>A0A178XXS1_9HYPH</name>
<evidence type="ECO:0000313" key="3">
    <source>
        <dbReference type="EMBL" id="OAP40080.1"/>
    </source>
</evidence>
<evidence type="ECO:0000256" key="1">
    <source>
        <dbReference type="SAM" id="MobiDB-lite"/>
    </source>
</evidence>
<keyword evidence="2" id="KW-0472">Membrane</keyword>
<reference evidence="3 4" key="1">
    <citation type="journal article" date="2016" name="Int. J. Syst. Evol. Microbiol.">
        <title>Ensifer glycinis sp. nov., an novel rhizobial species associated with Glycine spp.</title>
        <authorList>
            <person name="Yan H."/>
            <person name="Yan J."/>
            <person name="Sui X.H."/>
            <person name="Wang E.T."/>
            <person name="Chen W.X."/>
            <person name="Zhang X.X."/>
            <person name="Chen W.F."/>
        </authorList>
    </citation>
    <scope>NUCLEOTIDE SEQUENCE [LARGE SCALE GENOMIC DNA]</scope>
    <source>
        <strain evidence="3 4">CCBAU 23380</strain>
    </source>
</reference>
<sequence length="74" mass="8057">MSADFAFAAVGVLGIAGSAFPPVFVCATRSARRNPRHADLKEHARIEPHARNKQGDGPVYLRAQGHHEHSSVER</sequence>
<accession>A0A178XXS1</accession>
<comment type="caution">
    <text evidence="3">The sequence shown here is derived from an EMBL/GenBank/DDBJ whole genome shotgun (WGS) entry which is preliminary data.</text>
</comment>
<organism evidence="3 4">
    <name type="scientific">Sinorhizobium glycinis</name>
    <dbReference type="NCBI Taxonomy" id="1472378"/>
    <lineage>
        <taxon>Bacteria</taxon>
        <taxon>Pseudomonadati</taxon>
        <taxon>Pseudomonadota</taxon>
        <taxon>Alphaproteobacteria</taxon>
        <taxon>Hyphomicrobiales</taxon>
        <taxon>Rhizobiaceae</taxon>
        <taxon>Sinorhizobium/Ensifer group</taxon>
        <taxon>Sinorhizobium</taxon>
    </lineage>
</organism>
<feature type="transmembrane region" description="Helical" evidence="2">
    <location>
        <begin position="6"/>
        <end position="27"/>
    </location>
</feature>
<dbReference type="EMBL" id="LPUX01000055">
    <property type="protein sequence ID" value="OAP40080.1"/>
    <property type="molecule type" value="Genomic_DNA"/>
</dbReference>
<keyword evidence="2" id="KW-1133">Transmembrane helix</keyword>
<dbReference type="RefSeq" id="WP_064242216.1">
    <property type="nucleotide sequence ID" value="NZ_LPUX01000055.1"/>
</dbReference>
<evidence type="ECO:0000313" key="4">
    <source>
        <dbReference type="Proteomes" id="UP000094025"/>
    </source>
</evidence>
<feature type="compositionally biased region" description="Basic and acidic residues" evidence="1">
    <location>
        <begin position="36"/>
        <end position="54"/>
    </location>
</feature>
<dbReference type="STRING" id="1472378.AU381_11130"/>
<proteinExistence type="predicted"/>